<reference evidence="2" key="1">
    <citation type="journal article" date="2023" name="Mol. Phylogenet. Evol.">
        <title>Genome-scale phylogeny and comparative genomics of the fungal order Sordariales.</title>
        <authorList>
            <person name="Hensen N."/>
            <person name="Bonometti L."/>
            <person name="Westerberg I."/>
            <person name="Brannstrom I.O."/>
            <person name="Guillou S."/>
            <person name="Cros-Aarteil S."/>
            <person name="Calhoun S."/>
            <person name="Haridas S."/>
            <person name="Kuo A."/>
            <person name="Mondo S."/>
            <person name="Pangilinan J."/>
            <person name="Riley R."/>
            <person name="LaButti K."/>
            <person name="Andreopoulos B."/>
            <person name="Lipzen A."/>
            <person name="Chen C."/>
            <person name="Yan M."/>
            <person name="Daum C."/>
            <person name="Ng V."/>
            <person name="Clum A."/>
            <person name="Steindorff A."/>
            <person name="Ohm R.A."/>
            <person name="Martin F."/>
            <person name="Silar P."/>
            <person name="Natvig D.O."/>
            <person name="Lalanne C."/>
            <person name="Gautier V."/>
            <person name="Ament-Velasquez S.L."/>
            <person name="Kruys A."/>
            <person name="Hutchinson M.I."/>
            <person name="Powell A.J."/>
            <person name="Barry K."/>
            <person name="Miller A.N."/>
            <person name="Grigoriev I.V."/>
            <person name="Debuchy R."/>
            <person name="Gladieux P."/>
            <person name="Hiltunen Thoren M."/>
            <person name="Johannesson H."/>
        </authorList>
    </citation>
    <scope>NUCLEOTIDE SEQUENCE</scope>
    <source>
        <strain evidence="2">CBS 731.68</strain>
    </source>
</reference>
<evidence type="ECO:0000256" key="1">
    <source>
        <dbReference type="SAM" id="SignalP"/>
    </source>
</evidence>
<gene>
    <name evidence="2" type="ORF">N657DRAFT_637315</name>
</gene>
<comment type="caution">
    <text evidence="2">The sequence shown here is derived from an EMBL/GenBank/DDBJ whole genome shotgun (WGS) entry which is preliminary data.</text>
</comment>
<dbReference type="Proteomes" id="UP001302602">
    <property type="component" value="Unassembled WGS sequence"/>
</dbReference>
<keyword evidence="1" id="KW-0732">Signal</keyword>
<keyword evidence="3" id="KW-1185">Reference proteome</keyword>
<protein>
    <submittedName>
        <fullName evidence="2">Uncharacterized protein</fullName>
    </submittedName>
</protein>
<dbReference type="RefSeq" id="XP_062643149.1">
    <property type="nucleotide sequence ID" value="XM_062791499.1"/>
</dbReference>
<reference evidence="2" key="2">
    <citation type="submission" date="2023-05" db="EMBL/GenBank/DDBJ databases">
        <authorList>
            <consortium name="Lawrence Berkeley National Laboratory"/>
            <person name="Steindorff A."/>
            <person name="Hensen N."/>
            <person name="Bonometti L."/>
            <person name="Westerberg I."/>
            <person name="Brannstrom I.O."/>
            <person name="Guillou S."/>
            <person name="Cros-Aarteil S."/>
            <person name="Calhoun S."/>
            <person name="Haridas S."/>
            <person name="Kuo A."/>
            <person name="Mondo S."/>
            <person name="Pangilinan J."/>
            <person name="Riley R."/>
            <person name="Labutti K."/>
            <person name="Andreopoulos B."/>
            <person name="Lipzen A."/>
            <person name="Chen C."/>
            <person name="Yanf M."/>
            <person name="Daum C."/>
            <person name="Ng V."/>
            <person name="Clum A."/>
            <person name="Ohm R."/>
            <person name="Martin F."/>
            <person name="Silar P."/>
            <person name="Natvig D."/>
            <person name="Lalanne C."/>
            <person name="Gautier V."/>
            <person name="Ament-Velasquez S.L."/>
            <person name="Kruys A."/>
            <person name="Hutchinson M.I."/>
            <person name="Powell A.J."/>
            <person name="Barry K."/>
            <person name="Miller A.N."/>
            <person name="Grigoriev I.V."/>
            <person name="Debuchy R."/>
            <person name="Gladieux P."/>
            <person name="Thoren M.H."/>
            <person name="Johannesson H."/>
        </authorList>
    </citation>
    <scope>NUCLEOTIDE SEQUENCE</scope>
    <source>
        <strain evidence="2">CBS 731.68</strain>
    </source>
</reference>
<proteinExistence type="predicted"/>
<dbReference type="AlphaFoldDB" id="A0AAN6YZ14"/>
<sequence>MKLPIYFSLFLPIWALVSPLNPMLCTSSPPLVLEAGVSIVSAAFSGKITEHCTSTLTFADSDFLPVTYEFDPDASCPGPLLASFIVPAAVPNGRVWVKWGDLSTPVLNKGTLDCVSDFAQVATTLATLTSTSRVTGTVSEASSVSTTSSLVPSVSDSVLPQPRVCHVCLNGCDGRLADDKCGPANEFNRYFNNNPDCKPTQLTI</sequence>
<evidence type="ECO:0000313" key="3">
    <source>
        <dbReference type="Proteomes" id="UP001302602"/>
    </source>
</evidence>
<organism evidence="2 3">
    <name type="scientific">Parathielavia appendiculata</name>
    <dbReference type="NCBI Taxonomy" id="2587402"/>
    <lineage>
        <taxon>Eukaryota</taxon>
        <taxon>Fungi</taxon>
        <taxon>Dikarya</taxon>
        <taxon>Ascomycota</taxon>
        <taxon>Pezizomycotina</taxon>
        <taxon>Sordariomycetes</taxon>
        <taxon>Sordariomycetidae</taxon>
        <taxon>Sordariales</taxon>
        <taxon>Chaetomiaceae</taxon>
        <taxon>Parathielavia</taxon>
    </lineage>
</organism>
<feature type="signal peptide" evidence="1">
    <location>
        <begin position="1"/>
        <end position="19"/>
    </location>
</feature>
<dbReference type="EMBL" id="MU853249">
    <property type="protein sequence ID" value="KAK4119376.1"/>
    <property type="molecule type" value="Genomic_DNA"/>
</dbReference>
<dbReference type="GeneID" id="87828268"/>
<evidence type="ECO:0000313" key="2">
    <source>
        <dbReference type="EMBL" id="KAK4119376.1"/>
    </source>
</evidence>
<accession>A0AAN6YZ14</accession>
<name>A0AAN6YZ14_9PEZI</name>
<feature type="chain" id="PRO_5042924997" evidence="1">
    <location>
        <begin position="20"/>
        <end position="204"/>
    </location>
</feature>